<dbReference type="PANTHER" id="PTHR30537">
    <property type="entry name" value="HTH-TYPE TRANSCRIPTIONAL REGULATOR"/>
    <property type="match status" value="1"/>
</dbReference>
<keyword evidence="4" id="KW-0804">Transcription</keyword>
<dbReference type="InterPro" id="IPR058163">
    <property type="entry name" value="LysR-type_TF_proteobact-type"/>
</dbReference>
<dbReference type="CDD" id="cd08432">
    <property type="entry name" value="PBP2_GcdR_TrpI_HvrB_AmpR_like"/>
    <property type="match status" value="1"/>
</dbReference>
<keyword evidence="7" id="KW-1185">Reference proteome</keyword>
<proteinExistence type="inferred from homology"/>
<dbReference type="SUPFAM" id="SSF53850">
    <property type="entry name" value="Periplasmic binding protein-like II"/>
    <property type="match status" value="1"/>
</dbReference>
<gene>
    <name evidence="6" type="ORF">KHU32_01570</name>
</gene>
<dbReference type="Pfam" id="PF03466">
    <property type="entry name" value="LysR_substrate"/>
    <property type="match status" value="1"/>
</dbReference>
<evidence type="ECO:0000256" key="2">
    <source>
        <dbReference type="ARBA" id="ARBA00023015"/>
    </source>
</evidence>
<evidence type="ECO:0000313" key="6">
    <source>
        <dbReference type="EMBL" id="MBS7809607.1"/>
    </source>
</evidence>
<dbReference type="PROSITE" id="PS50931">
    <property type="entry name" value="HTH_LYSR"/>
    <property type="match status" value="1"/>
</dbReference>
<dbReference type="SUPFAM" id="SSF46785">
    <property type="entry name" value="Winged helix' DNA-binding domain"/>
    <property type="match status" value="1"/>
</dbReference>
<dbReference type="Gene3D" id="1.10.10.10">
    <property type="entry name" value="Winged helix-like DNA-binding domain superfamily/Winged helix DNA-binding domain"/>
    <property type="match status" value="1"/>
</dbReference>
<protein>
    <submittedName>
        <fullName evidence="6">LysR family transcriptional regulator</fullName>
    </submittedName>
</protein>
<dbReference type="PRINTS" id="PR00039">
    <property type="entry name" value="HTHLYSR"/>
</dbReference>
<feature type="domain" description="HTH lysR-type" evidence="5">
    <location>
        <begin position="11"/>
        <end position="68"/>
    </location>
</feature>
<evidence type="ECO:0000259" key="5">
    <source>
        <dbReference type="PROSITE" id="PS50931"/>
    </source>
</evidence>
<reference evidence="6 7" key="1">
    <citation type="submission" date="2021-05" db="EMBL/GenBank/DDBJ databases">
        <title>Roseococcus sp. XZZS9, whole genome shotgun sequencing project.</title>
        <authorList>
            <person name="Zhao G."/>
            <person name="Shen L."/>
        </authorList>
    </citation>
    <scope>NUCLEOTIDE SEQUENCE [LARGE SCALE GENOMIC DNA]</scope>
    <source>
        <strain evidence="6 7">XZZS9</strain>
    </source>
</reference>
<comment type="similarity">
    <text evidence="1">Belongs to the LysR transcriptional regulatory family.</text>
</comment>
<evidence type="ECO:0000256" key="4">
    <source>
        <dbReference type="ARBA" id="ARBA00023163"/>
    </source>
</evidence>
<dbReference type="PANTHER" id="PTHR30537:SF74">
    <property type="entry name" value="HTH-TYPE TRANSCRIPTIONAL REGULATOR TRPI"/>
    <property type="match status" value="1"/>
</dbReference>
<accession>A0ABS5Q7G5</accession>
<dbReference type="InterPro" id="IPR036388">
    <property type="entry name" value="WH-like_DNA-bd_sf"/>
</dbReference>
<evidence type="ECO:0000256" key="3">
    <source>
        <dbReference type="ARBA" id="ARBA00023125"/>
    </source>
</evidence>
<keyword evidence="3" id="KW-0238">DNA-binding</keyword>
<evidence type="ECO:0000313" key="7">
    <source>
        <dbReference type="Proteomes" id="UP000766336"/>
    </source>
</evidence>
<dbReference type="EMBL" id="JAHCDA010000001">
    <property type="protein sequence ID" value="MBS7809607.1"/>
    <property type="molecule type" value="Genomic_DNA"/>
</dbReference>
<keyword evidence="2" id="KW-0805">Transcription regulation</keyword>
<evidence type="ECO:0000256" key="1">
    <source>
        <dbReference type="ARBA" id="ARBA00009437"/>
    </source>
</evidence>
<sequence>MRKTHTFRRPPPLNPLRVFEAAARHRSFTRAAEELGVTQGAVSRAVATLEAHFGFPLFERTGSGLRPCEGTAAFARQVGTQLDRLSEAAAALSAQRAGGRVLLLQAYSGFASRWLLPRLPAFHALHPQVDLRLASAHDRSGPGAADFDARIRYGRAPWRGEAADLLFRDELCPVCSPALLDPKGAPYPAEILRDLPLIALRWFPRDWPEWWASAGLAGAPPRPRSVFEELSVAYEAAEAGHGIALGQRRHLARDLAAGTLFEPVPAVLRREAGYHLTYRPALAADPAFQAFRGWLLDQVRPAQS</sequence>
<organism evidence="6 7">
    <name type="scientific">Roseococcus pinisoli</name>
    <dbReference type="NCBI Taxonomy" id="2835040"/>
    <lineage>
        <taxon>Bacteria</taxon>
        <taxon>Pseudomonadati</taxon>
        <taxon>Pseudomonadota</taxon>
        <taxon>Alphaproteobacteria</taxon>
        <taxon>Acetobacterales</taxon>
        <taxon>Roseomonadaceae</taxon>
        <taxon>Roseococcus</taxon>
    </lineage>
</organism>
<dbReference type="Proteomes" id="UP000766336">
    <property type="component" value="Unassembled WGS sequence"/>
</dbReference>
<comment type="caution">
    <text evidence="6">The sequence shown here is derived from an EMBL/GenBank/DDBJ whole genome shotgun (WGS) entry which is preliminary data.</text>
</comment>
<dbReference type="InterPro" id="IPR005119">
    <property type="entry name" value="LysR_subst-bd"/>
</dbReference>
<name>A0ABS5Q7G5_9PROT</name>
<dbReference type="Pfam" id="PF00126">
    <property type="entry name" value="HTH_1"/>
    <property type="match status" value="1"/>
</dbReference>
<dbReference type="InterPro" id="IPR000847">
    <property type="entry name" value="LysR_HTH_N"/>
</dbReference>
<dbReference type="InterPro" id="IPR036390">
    <property type="entry name" value="WH_DNA-bd_sf"/>
</dbReference>
<dbReference type="Gene3D" id="3.40.190.10">
    <property type="entry name" value="Periplasmic binding protein-like II"/>
    <property type="match status" value="2"/>
</dbReference>
<dbReference type="RefSeq" id="WP_213668292.1">
    <property type="nucleotide sequence ID" value="NZ_JAHCDA010000001.1"/>
</dbReference>